<organism evidence="8 9">
    <name type="scientific">Saccharopolyspora shandongensis</name>
    <dbReference type="NCBI Taxonomy" id="418495"/>
    <lineage>
        <taxon>Bacteria</taxon>
        <taxon>Bacillati</taxon>
        <taxon>Actinomycetota</taxon>
        <taxon>Actinomycetes</taxon>
        <taxon>Pseudonocardiales</taxon>
        <taxon>Pseudonocardiaceae</taxon>
        <taxon>Saccharopolyspora</taxon>
    </lineage>
</organism>
<dbReference type="GO" id="GO:0005524">
    <property type="term" value="F:ATP binding"/>
    <property type="evidence" value="ECO:0007669"/>
    <property type="project" value="UniProtKB-KW"/>
</dbReference>
<dbReference type="GO" id="GO:0008764">
    <property type="term" value="F:UDP-N-acetylmuramoylalanine-D-glutamate ligase activity"/>
    <property type="evidence" value="ECO:0007669"/>
    <property type="project" value="InterPro"/>
</dbReference>
<reference evidence="9" key="1">
    <citation type="submission" date="2016-10" db="EMBL/GenBank/DDBJ databases">
        <authorList>
            <person name="Varghese N."/>
            <person name="Submissions S."/>
        </authorList>
    </citation>
    <scope>NUCLEOTIDE SEQUENCE [LARGE SCALE GENOMIC DNA]</scope>
    <source>
        <strain evidence="9">CGMCC 4.3530</strain>
    </source>
</reference>
<gene>
    <name evidence="8" type="ORF">SAMN05216215_1018137</name>
</gene>
<keyword evidence="6" id="KW-0067">ATP-binding</keyword>
<evidence type="ECO:0000256" key="4">
    <source>
        <dbReference type="ARBA" id="ARBA00022598"/>
    </source>
</evidence>
<evidence type="ECO:0000313" key="8">
    <source>
        <dbReference type="EMBL" id="SDY01345.1"/>
    </source>
</evidence>
<dbReference type="Proteomes" id="UP000199529">
    <property type="component" value="Unassembled WGS sequence"/>
</dbReference>
<evidence type="ECO:0000256" key="5">
    <source>
        <dbReference type="ARBA" id="ARBA00022741"/>
    </source>
</evidence>
<evidence type="ECO:0000256" key="1">
    <source>
        <dbReference type="ARBA" id="ARBA00004496"/>
    </source>
</evidence>
<sequence>MFVGGNIGTPPLAFLAELRSDDVVVLELSSFQLIDLPFSPHIVVVLSVTPDHLNWHQDFDEYQQAKTAIAAHQSPSDLVVYVTENPVAAAIAATSPARRLPVGRPDGVHVHDEALHLCSTRIIDVAEVPLPGAHNLVNIGAAIAATAALVENDPSVIRAGIQTIEPLPHRLQTIAIRQGVTWVDDSLSTTPQTTMAAMAAFDRPQVLLLGGSGPEEHPCRIVRLTLVDPGRRSARCRLPPVLEVFPQITLYYLRHR</sequence>
<evidence type="ECO:0000259" key="7">
    <source>
        <dbReference type="Pfam" id="PF08245"/>
    </source>
</evidence>
<keyword evidence="5" id="KW-0547">Nucleotide-binding</keyword>
<keyword evidence="9" id="KW-1185">Reference proteome</keyword>
<dbReference type="Gene3D" id="3.40.1190.10">
    <property type="entry name" value="Mur-like, catalytic domain"/>
    <property type="match status" value="1"/>
</dbReference>
<dbReference type="GO" id="GO:0051301">
    <property type="term" value="P:cell division"/>
    <property type="evidence" value="ECO:0007669"/>
    <property type="project" value="InterPro"/>
</dbReference>
<dbReference type="InterPro" id="IPR013221">
    <property type="entry name" value="Mur_ligase_cen"/>
</dbReference>
<accession>A0A1H3GE81</accession>
<name>A0A1H3GE81_9PSEU</name>
<evidence type="ECO:0000256" key="2">
    <source>
        <dbReference type="ARBA" id="ARBA00004752"/>
    </source>
</evidence>
<keyword evidence="3" id="KW-0963">Cytoplasm</keyword>
<dbReference type="SUPFAM" id="SSF53623">
    <property type="entry name" value="MurD-like peptide ligases, catalytic domain"/>
    <property type="match status" value="1"/>
</dbReference>
<dbReference type="PANTHER" id="PTHR43692">
    <property type="entry name" value="UDP-N-ACETYLMURAMOYLALANINE--D-GLUTAMATE LIGASE"/>
    <property type="match status" value="1"/>
</dbReference>
<dbReference type="GO" id="GO:0008360">
    <property type="term" value="P:regulation of cell shape"/>
    <property type="evidence" value="ECO:0007669"/>
    <property type="project" value="InterPro"/>
</dbReference>
<dbReference type="InterPro" id="IPR005762">
    <property type="entry name" value="MurD"/>
</dbReference>
<dbReference type="SUPFAM" id="SSF53244">
    <property type="entry name" value="MurD-like peptide ligases, peptide-binding domain"/>
    <property type="match status" value="1"/>
</dbReference>
<keyword evidence="4 8" id="KW-0436">Ligase</keyword>
<comment type="pathway">
    <text evidence="2">Cell wall biogenesis; peptidoglycan biosynthesis.</text>
</comment>
<dbReference type="GO" id="GO:0005737">
    <property type="term" value="C:cytoplasm"/>
    <property type="evidence" value="ECO:0007669"/>
    <property type="project" value="UniProtKB-SubCell"/>
</dbReference>
<comment type="subcellular location">
    <subcellularLocation>
        <location evidence="1">Cytoplasm</location>
    </subcellularLocation>
</comment>
<proteinExistence type="predicted"/>
<dbReference type="PANTHER" id="PTHR43692:SF1">
    <property type="entry name" value="UDP-N-ACETYLMURAMOYLALANINE--D-GLUTAMATE LIGASE"/>
    <property type="match status" value="1"/>
</dbReference>
<feature type="domain" description="Mur ligase central" evidence="7">
    <location>
        <begin position="15"/>
        <end position="145"/>
    </location>
</feature>
<dbReference type="EMBL" id="FNOK01000018">
    <property type="protein sequence ID" value="SDY01345.1"/>
    <property type="molecule type" value="Genomic_DNA"/>
</dbReference>
<dbReference type="RefSeq" id="WP_177226593.1">
    <property type="nucleotide sequence ID" value="NZ_FNOK01000018.1"/>
</dbReference>
<dbReference type="Gene3D" id="3.90.190.20">
    <property type="entry name" value="Mur ligase, C-terminal domain"/>
    <property type="match status" value="1"/>
</dbReference>
<dbReference type="Pfam" id="PF08245">
    <property type="entry name" value="Mur_ligase_M"/>
    <property type="match status" value="1"/>
</dbReference>
<evidence type="ECO:0000256" key="3">
    <source>
        <dbReference type="ARBA" id="ARBA00022490"/>
    </source>
</evidence>
<dbReference type="AlphaFoldDB" id="A0A1H3GE81"/>
<dbReference type="STRING" id="418495.SAMN05216215_1018137"/>
<dbReference type="InterPro" id="IPR036565">
    <property type="entry name" value="Mur-like_cat_sf"/>
</dbReference>
<evidence type="ECO:0000313" key="9">
    <source>
        <dbReference type="Proteomes" id="UP000199529"/>
    </source>
</evidence>
<protein>
    <submittedName>
        <fullName evidence="8">UDP-N-acetylmuramoylalanine--D-glutamate ligase</fullName>
    </submittedName>
</protein>
<dbReference type="InterPro" id="IPR036615">
    <property type="entry name" value="Mur_ligase_C_dom_sf"/>
</dbReference>
<evidence type="ECO:0000256" key="6">
    <source>
        <dbReference type="ARBA" id="ARBA00022840"/>
    </source>
</evidence>